<dbReference type="Gene3D" id="3.40.250.10">
    <property type="entry name" value="Rhodanese-like domain"/>
    <property type="match status" value="1"/>
</dbReference>
<evidence type="ECO:0000313" key="4">
    <source>
        <dbReference type="Proteomes" id="UP000076321"/>
    </source>
</evidence>
<dbReference type="Pfam" id="PF00581">
    <property type="entry name" value="Rhodanese"/>
    <property type="match status" value="1"/>
</dbReference>
<dbReference type="CDD" id="cd00158">
    <property type="entry name" value="RHOD"/>
    <property type="match status" value="1"/>
</dbReference>
<dbReference type="Proteomes" id="UP000186883">
    <property type="component" value="Unassembled WGS sequence"/>
</dbReference>
<evidence type="ECO:0000313" key="5">
    <source>
        <dbReference type="Proteomes" id="UP000186883"/>
    </source>
</evidence>
<dbReference type="Proteomes" id="UP000076321">
    <property type="component" value="Unassembled WGS sequence"/>
</dbReference>
<keyword evidence="2" id="KW-0808">Transferase</keyword>
<dbReference type="GO" id="GO:0016740">
    <property type="term" value="F:transferase activity"/>
    <property type="evidence" value="ECO:0007669"/>
    <property type="project" value="UniProtKB-KW"/>
</dbReference>
<evidence type="ECO:0000259" key="1">
    <source>
        <dbReference type="PROSITE" id="PS50206"/>
    </source>
</evidence>
<proteinExistence type="predicted"/>
<dbReference type="SMART" id="SM00450">
    <property type="entry name" value="RHOD"/>
    <property type="match status" value="1"/>
</dbReference>
<comment type="caution">
    <text evidence="2">The sequence shown here is derived from an EMBL/GenBank/DDBJ whole genome shotgun (WGS) entry which is preliminary data.</text>
</comment>
<evidence type="ECO:0000313" key="3">
    <source>
        <dbReference type="EMBL" id="OKA08836.1"/>
    </source>
</evidence>
<name>A0A154MGU2_9PSEU</name>
<protein>
    <submittedName>
        <fullName evidence="2">Sulfurtransferase</fullName>
    </submittedName>
</protein>
<dbReference type="InterPro" id="IPR036873">
    <property type="entry name" value="Rhodanese-like_dom_sf"/>
</dbReference>
<dbReference type="InterPro" id="IPR001763">
    <property type="entry name" value="Rhodanese-like_dom"/>
</dbReference>
<dbReference type="EMBL" id="LQCI01000023">
    <property type="protein sequence ID" value="KZB83370.1"/>
    <property type="molecule type" value="Genomic_DNA"/>
</dbReference>
<sequence length="116" mass="13004">MLPLITRTELRLRMEAGTVVVVDTMPVAYFEKEHLPEARNIPGFPYEQAAEFTDRLAPSVLPDKAAEIVVYCANTPCRNSEFVGRRLLELGYTNVRKYREGIEDWVAAGLPTSSSS</sequence>
<reference evidence="2 4" key="1">
    <citation type="submission" date="2015-12" db="EMBL/GenBank/DDBJ databases">
        <title>Amycolatopsis regifaucium genome sequencing and assembly.</title>
        <authorList>
            <person name="Mayilraj S."/>
        </authorList>
    </citation>
    <scope>NUCLEOTIDE SEQUENCE [LARGE SCALE GENOMIC DNA]</scope>
    <source>
        <strain evidence="2 4">GY080</strain>
    </source>
</reference>
<evidence type="ECO:0000313" key="2">
    <source>
        <dbReference type="EMBL" id="KZB83370.1"/>
    </source>
</evidence>
<dbReference type="RefSeq" id="WP_061989329.1">
    <property type="nucleotide sequence ID" value="NZ_FOPQ01000014.1"/>
</dbReference>
<dbReference type="AlphaFoldDB" id="A0A154MGU2"/>
<dbReference type="EMBL" id="LOBU02000010">
    <property type="protein sequence ID" value="OKA08836.1"/>
    <property type="molecule type" value="Genomic_DNA"/>
</dbReference>
<organism evidence="2 4">
    <name type="scientific">Amycolatopsis regifaucium</name>
    <dbReference type="NCBI Taxonomy" id="546365"/>
    <lineage>
        <taxon>Bacteria</taxon>
        <taxon>Bacillati</taxon>
        <taxon>Actinomycetota</taxon>
        <taxon>Actinomycetes</taxon>
        <taxon>Pseudonocardiales</taxon>
        <taxon>Pseudonocardiaceae</taxon>
        <taxon>Amycolatopsis</taxon>
    </lineage>
</organism>
<dbReference type="SUPFAM" id="SSF52821">
    <property type="entry name" value="Rhodanese/Cell cycle control phosphatase"/>
    <property type="match status" value="1"/>
</dbReference>
<reference evidence="3 5" key="2">
    <citation type="submission" date="2016-11" db="EMBL/GenBank/DDBJ databases">
        <title>Genome sequencing of Amycolatopsis regifaucium.</title>
        <authorList>
            <person name="Mayilraj S."/>
            <person name="Kaur N."/>
        </authorList>
    </citation>
    <scope>NUCLEOTIDE SEQUENCE [LARGE SCALE GENOMIC DNA]</scope>
    <source>
        <strain evidence="3 5">GY080</strain>
    </source>
</reference>
<gene>
    <name evidence="3" type="ORF">ATP06_0210750</name>
    <name evidence="2" type="ORF">AVL48_04285</name>
</gene>
<feature type="domain" description="Rhodanese" evidence="1">
    <location>
        <begin position="15"/>
        <end position="114"/>
    </location>
</feature>
<dbReference type="OrthoDB" id="9802991at2"/>
<keyword evidence="5" id="KW-1185">Reference proteome</keyword>
<accession>A0A154MGU2</accession>
<dbReference type="PROSITE" id="PS50206">
    <property type="entry name" value="RHODANESE_3"/>
    <property type="match status" value="1"/>
</dbReference>